<evidence type="ECO:0000256" key="1">
    <source>
        <dbReference type="ARBA" id="ARBA00004906"/>
    </source>
</evidence>
<dbReference type="InterPro" id="IPR045005">
    <property type="entry name" value="BPM1-6"/>
</dbReference>
<reference evidence="4" key="2">
    <citation type="submission" date="2021-12" db="EMBL/GenBank/DDBJ databases">
        <title>Resequencing data analysis of finger millet.</title>
        <authorList>
            <person name="Hatakeyama M."/>
            <person name="Aluri S."/>
            <person name="Balachadran M.T."/>
            <person name="Sivarajan S.R."/>
            <person name="Poveda L."/>
            <person name="Shimizu-Inatsugi R."/>
            <person name="Schlapbach R."/>
            <person name="Sreeman S.M."/>
            <person name="Shimizu K.K."/>
        </authorList>
    </citation>
    <scope>NUCLEOTIDE SEQUENCE</scope>
</reference>
<reference evidence="4" key="1">
    <citation type="journal article" date="2018" name="DNA Res.">
        <title>Multiple hybrid de novo genome assembly of finger millet, an orphan allotetraploid crop.</title>
        <authorList>
            <person name="Hatakeyama M."/>
            <person name="Aluri S."/>
            <person name="Balachadran M.T."/>
            <person name="Sivarajan S.R."/>
            <person name="Patrignani A."/>
            <person name="Gruter S."/>
            <person name="Poveda L."/>
            <person name="Shimizu-Inatsugi R."/>
            <person name="Baeten J."/>
            <person name="Francoijs K.J."/>
            <person name="Nataraja K.N."/>
            <person name="Reddy Y.A.N."/>
            <person name="Phadnis S."/>
            <person name="Ravikumar R.L."/>
            <person name="Schlapbach R."/>
            <person name="Sreeman S.M."/>
            <person name="Shimizu K.K."/>
        </authorList>
    </citation>
    <scope>NUCLEOTIDE SEQUENCE</scope>
</reference>
<dbReference type="InterPro" id="IPR000210">
    <property type="entry name" value="BTB/POZ_dom"/>
</dbReference>
<dbReference type="PANTHER" id="PTHR26379">
    <property type="entry name" value="BTB/POZ AND MATH DOMAIN-CONTAINING PROTEIN 1"/>
    <property type="match status" value="1"/>
</dbReference>
<dbReference type="InterPro" id="IPR002083">
    <property type="entry name" value="MATH/TRAF_dom"/>
</dbReference>
<dbReference type="EMBL" id="BQKI01000016">
    <property type="protein sequence ID" value="GJN09621.1"/>
    <property type="molecule type" value="Genomic_DNA"/>
</dbReference>
<dbReference type="InterPro" id="IPR056423">
    <property type="entry name" value="BACK_BPM_SPOP"/>
</dbReference>
<organism evidence="4 5">
    <name type="scientific">Eleusine coracana subsp. coracana</name>
    <dbReference type="NCBI Taxonomy" id="191504"/>
    <lineage>
        <taxon>Eukaryota</taxon>
        <taxon>Viridiplantae</taxon>
        <taxon>Streptophyta</taxon>
        <taxon>Embryophyta</taxon>
        <taxon>Tracheophyta</taxon>
        <taxon>Spermatophyta</taxon>
        <taxon>Magnoliopsida</taxon>
        <taxon>Liliopsida</taxon>
        <taxon>Poales</taxon>
        <taxon>Poaceae</taxon>
        <taxon>PACMAD clade</taxon>
        <taxon>Chloridoideae</taxon>
        <taxon>Cynodonteae</taxon>
        <taxon>Eleusininae</taxon>
        <taxon>Eleusine</taxon>
    </lineage>
</organism>
<sequence length="211" mass="23970">MGRHIRSAIFKVGGYDWAIRYYPEGPRLPPQGDVVVALELVNPSSDVPRPDIIANLHKLLGEKEGTDVSFDVQGVTFDAHKIILAMRSPVFKAELYGSMMETRMHLIKVEDMQPEVFQALLHFIYTDSFPSTDGLDSDNKTEMVKHLLVAADRYAMERLKLMCEHILSQKISVENVAAIFQFSDQYNCHKLKNACIEFMVMYAVALSVWKS</sequence>
<dbReference type="CDD" id="cd00121">
    <property type="entry name" value="MATH"/>
    <property type="match status" value="1"/>
</dbReference>
<comment type="similarity">
    <text evidence="2">Belongs to the Tdpoz family.</text>
</comment>
<keyword evidence="5" id="KW-1185">Reference proteome</keyword>
<evidence type="ECO:0000259" key="3">
    <source>
        <dbReference type="PROSITE" id="PS50097"/>
    </source>
</evidence>
<comment type="pathway">
    <text evidence="1">Protein modification; protein ubiquitination.</text>
</comment>
<gene>
    <name evidence="4" type="primary">ga27643</name>
    <name evidence="4" type="ORF">PR202_ga27643</name>
</gene>
<dbReference type="PANTHER" id="PTHR26379:SF187">
    <property type="entry name" value="OS07G0655300 PROTEIN"/>
    <property type="match status" value="1"/>
</dbReference>
<dbReference type="SMART" id="SM00225">
    <property type="entry name" value="BTB"/>
    <property type="match status" value="1"/>
</dbReference>
<dbReference type="PROSITE" id="PS50097">
    <property type="entry name" value="BTB"/>
    <property type="match status" value="1"/>
</dbReference>
<dbReference type="AlphaFoldDB" id="A0AAV5DHH9"/>
<dbReference type="Proteomes" id="UP001054889">
    <property type="component" value="Unassembled WGS sequence"/>
</dbReference>
<dbReference type="Pfam" id="PF00651">
    <property type="entry name" value="BTB"/>
    <property type="match status" value="1"/>
</dbReference>
<dbReference type="InterPro" id="IPR011333">
    <property type="entry name" value="SKP1/BTB/POZ_sf"/>
</dbReference>
<feature type="domain" description="BTB" evidence="3">
    <location>
        <begin position="66"/>
        <end position="133"/>
    </location>
</feature>
<proteinExistence type="inferred from homology"/>
<evidence type="ECO:0000256" key="2">
    <source>
        <dbReference type="ARBA" id="ARBA00010846"/>
    </source>
</evidence>
<dbReference type="Gene3D" id="3.30.710.10">
    <property type="entry name" value="Potassium Channel Kv1.1, Chain A"/>
    <property type="match status" value="1"/>
</dbReference>
<accession>A0AAV5DHH9</accession>
<comment type="caution">
    <text evidence="4">The sequence shown here is derived from an EMBL/GenBank/DDBJ whole genome shotgun (WGS) entry which is preliminary data.</text>
</comment>
<protein>
    <recommendedName>
        <fullName evidence="3">BTB domain-containing protein</fullName>
    </recommendedName>
</protein>
<dbReference type="SUPFAM" id="SSF54695">
    <property type="entry name" value="POZ domain"/>
    <property type="match status" value="1"/>
</dbReference>
<name>A0AAV5DHH9_ELECO</name>
<evidence type="ECO:0000313" key="4">
    <source>
        <dbReference type="EMBL" id="GJN09621.1"/>
    </source>
</evidence>
<evidence type="ECO:0000313" key="5">
    <source>
        <dbReference type="Proteomes" id="UP001054889"/>
    </source>
</evidence>
<dbReference type="GO" id="GO:0016567">
    <property type="term" value="P:protein ubiquitination"/>
    <property type="evidence" value="ECO:0007669"/>
    <property type="project" value="InterPro"/>
</dbReference>
<dbReference type="SUPFAM" id="SSF49599">
    <property type="entry name" value="TRAF domain-like"/>
    <property type="match status" value="1"/>
</dbReference>
<dbReference type="Pfam" id="PF24570">
    <property type="entry name" value="BACK_BPM_SPOP"/>
    <property type="match status" value="1"/>
</dbReference>